<dbReference type="Gene3D" id="1.10.10.10">
    <property type="entry name" value="Winged helix-like DNA-binding domain superfamily/Winged helix DNA-binding domain"/>
    <property type="match status" value="1"/>
</dbReference>
<evidence type="ECO:0000259" key="5">
    <source>
        <dbReference type="PROSITE" id="PS50949"/>
    </source>
</evidence>
<sequence length="235" mass="24974">MAPRSASATGAPGLDTPEPDTSEHGTFEPEALRVARVLRDQIVDGERGPGSRLVERELADELGVSRVPVREALRALVAEGLVTPRPRSWAVVRTFSPDDVAHLLEVRAALEVLAARRAAERAAPQDLTALADALAREEQAAARDDATAARRAAADFHEALLAAAGNSVLDELTAVTASRSRWLLGQHEDLAGMAGEHRHLLDAIRAGDADEAAHQVAAHLETSRRALTARRAAAD</sequence>
<keyword evidence="3" id="KW-0804">Transcription</keyword>
<dbReference type="SMART" id="SM00895">
    <property type="entry name" value="FCD"/>
    <property type="match status" value="1"/>
</dbReference>
<dbReference type="GO" id="GO:0003700">
    <property type="term" value="F:DNA-binding transcription factor activity"/>
    <property type="evidence" value="ECO:0007669"/>
    <property type="project" value="InterPro"/>
</dbReference>
<organism evidence="6 7">
    <name type="scientific">Cellulosimicrobium protaetiae</name>
    <dbReference type="NCBI Taxonomy" id="2587808"/>
    <lineage>
        <taxon>Bacteria</taxon>
        <taxon>Bacillati</taxon>
        <taxon>Actinomycetota</taxon>
        <taxon>Actinomycetes</taxon>
        <taxon>Micrococcales</taxon>
        <taxon>Promicromonosporaceae</taxon>
        <taxon>Cellulosimicrobium</taxon>
    </lineage>
</organism>
<evidence type="ECO:0000256" key="3">
    <source>
        <dbReference type="ARBA" id="ARBA00023163"/>
    </source>
</evidence>
<dbReference type="EMBL" id="CP052757">
    <property type="protein sequence ID" value="QJW36394.1"/>
    <property type="molecule type" value="Genomic_DNA"/>
</dbReference>
<protein>
    <submittedName>
        <fullName evidence="6">GntR family transcriptional regulator</fullName>
    </submittedName>
</protein>
<dbReference type="PRINTS" id="PR00035">
    <property type="entry name" value="HTHGNTR"/>
</dbReference>
<keyword evidence="2" id="KW-0238">DNA-binding</keyword>
<evidence type="ECO:0000256" key="4">
    <source>
        <dbReference type="SAM" id="MobiDB-lite"/>
    </source>
</evidence>
<dbReference type="AlphaFoldDB" id="A0A6M5UEF2"/>
<dbReference type="InterPro" id="IPR036390">
    <property type="entry name" value="WH_DNA-bd_sf"/>
</dbReference>
<feature type="compositionally biased region" description="Basic and acidic residues" evidence="4">
    <location>
        <begin position="21"/>
        <end position="30"/>
    </location>
</feature>
<dbReference type="PROSITE" id="PS50949">
    <property type="entry name" value="HTH_GNTR"/>
    <property type="match status" value="1"/>
</dbReference>
<evidence type="ECO:0000313" key="6">
    <source>
        <dbReference type="EMBL" id="QJW36394.1"/>
    </source>
</evidence>
<dbReference type="SMART" id="SM00345">
    <property type="entry name" value="HTH_GNTR"/>
    <property type="match status" value="1"/>
</dbReference>
<proteinExistence type="predicted"/>
<evidence type="ECO:0000256" key="1">
    <source>
        <dbReference type="ARBA" id="ARBA00023015"/>
    </source>
</evidence>
<keyword evidence="7" id="KW-1185">Reference proteome</keyword>
<keyword evidence="1" id="KW-0805">Transcription regulation</keyword>
<dbReference type="Pfam" id="PF07729">
    <property type="entry name" value="FCD"/>
    <property type="match status" value="1"/>
</dbReference>
<dbReference type="KEGG" id="cprt:FIC82_009525"/>
<dbReference type="GO" id="GO:0003677">
    <property type="term" value="F:DNA binding"/>
    <property type="evidence" value="ECO:0007669"/>
    <property type="project" value="UniProtKB-KW"/>
</dbReference>
<dbReference type="InterPro" id="IPR011711">
    <property type="entry name" value="GntR_C"/>
</dbReference>
<dbReference type="Proteomes" id="UP000451354">
    <property type="component" value="Chromosome"/>
</dbReference>
<evidence type="ECO:0000313" key="7">
    <source>
        <dbReference type="Proteomes" id="UP000451354"/>
    </source>
</evidence>
<dbReference type="CDD" id="cd07377">
    <property type="entry name" value="WHTH_GntR"/>
    <property type="match status" value="1"/>
</dbReference>
<dbReference type="RefSeq" id="WP_154798390.1">
    <property type="nucleotide sequence ID" value="NZ_CP052757.1"/>
</dbReference>
<feature type="domain" description="HTH gntR-type" evidence="5">
    <location>
        <begin position="28"/>
        <end position="95"/>
    </location>
</feature>
<gene>
    <name evidence="6" type="ORF">FIC82_009525</name>
</gene>
<dbReference type="SUPFAM" id="SSF48008">
    <property type="entry name" value="GntR ligand-binding domain-like"/>
    <property type="match status" value="1"/>
</dbReference>
<evidence type="ECO:0000256" key="2">
    <source>
        <dbReference type="ARBA" id="ARBA00023125"/>
    </source>
</evidence>
<dbReference type="InterPro" id="IPR008920">
    <property type="entry name" value="TF_FadR/GntR_C"/>
</dbReference>
<accession>A0A6M5UEF2</accession>
<reference evidence="6 7" key="1">
    <citation type="journal article" date="2022" name="Int. J. Syst. Evol. Microbiol.">
        <title>Cellulosimicrobium protaetiae sp. nov., isolated from the gut of the larva of Protaetia brevitarsis seulensis.</title>
        <authorList>
            <person name="Le Han H."/>
            <person name="Nguyen T.T.H."/>
            <person name="Li Z."/>
            <person name="Shin N.R."/>
            <person name="Kim S.G."/>
        </authorList>
    </citation>
    <scope>NUCLEOTIDE SEQUENCE [LARGE SCALE GENOMIC DNA]</scope>
    <source>
        <strain evidence="6 7">BI34</strain>
    </source>
</reference>
<dbReference type="Gene3D" id="1.20.120.530">
    <property type="entry name" value="GntR ligand-binding domain-like"/>
    <property type="match status" value="1"/>
</dbReference>
<dbReference type="OrthoDB" id="9816161at2"/>
<dbReference type="SUPFAM" id="SSF46785">
    <property type="entry name" value="Winged helix' DNA-binding domain"/>
    <property type="match status" value="1"/>
</dbReference>
<dbReference type="PANTHER" id="PTHR43537:SF45">
    <property type="entry name" value="GNTR FAMILY REGULATORY PROTEIN"/>
    <property type="match status" value="1"/>
</dbReference>
<name>A0A6M5UEF2_9MICO</name>
<feature type="region of interest" description="Disordered" evidence="4">
    <location>
        <begin position="1"/>
        <end position="30"/>
    </location>
</feature>
<dbReference type="InterPro" id="IPR000524">
    <property type="entry name" value="Tscrpt_reg_HTH_GntR"/>
</dbReference>
<dbReference type="InterPro" id="IPR036388">
    <property type="entry name" value="WH-like_DNA-bd_sf"/>
</dbReference>
<dbReference type="PANTHER" id="PTHR43537">
    <property type="entry name" value="TRANSCRIPTIONAL REGULATOR, GNTR FAMILY"/>
    <property type="match status" value="1"/>
</dbReference>
<dbReference type="Pfam" id="PF00392">
    <property type="entry name" value="GntR"/>
    <property type="match status" value="1"/>
</dbReference>